<dbReference type="STRING" id="5217.A0A4Q1BN73"/>
<evidence type="ECO:0000313" key="13">
    <source>
        <dbReference type="EMBL" id="RXK39308.1"/>
    </source>
</evidence>
<dbReference type="AlphaFoldDB" id="A0A4Q1BN73"/>
<dbReference type="Pfam" id="PF00675">
    <property type="entry name" value="Peptidase_M16"/>
    <property type="match status" value="1"/>
</dbReference>
<comment type="caution">
    <text evidence="13">The sequence shown here is derived from an EMBL/GenBank/DDBJ whole genome shotgun (WGS) entry which is preliminary data.</text>
</comment>
<dbReference type="EMBL" id="SDIL01000033">
    <property type="protein sequence ID" value="RXK39308.1"/>
    <property type="molecule type" value="Genomic_DNA"/>
</dbReference>
<dbReference type="Gene3D" id="3.30.830.10">
    <property type="entry name" value="Metalloenzyme, LuxS/M16 peptidase-like"/>
    <property type="match status" value="2"/>
</dbReference>
<feature type="domain" description="Peptidase M16 N-terminal" evidence="11">
    <location>
        <begin position="39"/>
        <end position="175"/>
    </location>
</feature>
<evidence type="ECO:0000256" key="5">
    <source>
        <dbReference type="ARBA" id="ARBA00022946"/>
    </source>
</evidence>
<evidence type="ECO:0000256" key="1">
    <source>
        <dbReference type="ARBA" id="ARBA00004443"/>
    </source>
</evidence>
<evidence type="ECO:0000256" key="6">
    <source>
        <dbReference type="ARBA" id="ARBA00022982"/>
    </source>
</evidence>
<dbReference type="InParanoid" id="A0A4Q1BN73"/>
<evidence type="ECO:0000256" key="9">
    <source>
        <dbReference type="ARBA" id="ARBA00038146"/>
    </source>
</evidence>
<comment type="similarity">
    <text evidence="9">Belongs to the peptidase M16 family. UQCRC2/QCR2 subfamily.</text>
</comment>
<keyword evidence="14" id="KW-1185">Reference proteome</keyword>
<organism evidence="13 14">
    <name type="scientific">Tremella mesenterica</name>
    <name type="common">Jelly fungus</name>
    <dbReference type="NCBI Taxonomy" id="5217"/>
    <lineage>
        <taxon>Eukaryota</taxon>
        <taxon>Fungi</taxon>
        <taxon>Dikarya</taxon>
        <taxon>Basidiomycota</taxon>
        <taxon>Agaricomycotina</taxon>
        <taxon>Tremellomycetes</taxon>
        <taxon>Tremellales</taxon>
        <taxon>Tremellaceae</taxon>
        <taxon>Tremella</taxon>
    </lineage>
</organism>
<dbReference type="Pfam" id="PF05193">
    <property type="entry name" value="Peptidase_M16_C"/>
    <property type="match status" value="1"/>
</dbReference>
<keyword evidence="2" id="KW-0813">Transport</keyword>
<reference evidence="13 14" key="1">
    <citation type="submission" date="2016-06" db="EMBL/GenBank/DDBJ databases">
        <title>Evolution of pathogenesis and genome organization in the Tremellales.</title>
        <authorList>
            <person name="Cuomo C."/>
            <person name="Litvintseva A."/>
            <person name="Heitman J."/>
            <person name="Chen Y."/>
            <person name="Sun S."/>
            <person name="Springer D."/>
            <person name="Dromer F."/>
            <person name="Young S."/>
            <person name="Zeng Q."/>
            <person name="Chapman S."/>
            <person name="Gujja S."/>
            <person name="Saif S."/>
            <person name="Birren B."/>
        </authorList>
    </citation>
    <scope>NUCLEOTIDE SEQUENCE [LARGE SCALE GENOMIC DNA]</scope>
    <source>
        <strain evidence="13 14">ATCC 28783</strain>
    </source>
</reference>
<dbReference type="PANTHER" id="PTHR11851">
    <property type="entry name" value="METALLOPROTEASE"/>
    <property type="match status" value="1"/>
</dbReference>
<dbReference type="InterPro" id="IPR007863">
    <property type="entry name" value="Peptidase_M16_C"/>
</dbReference>
<evidence type="ECO:0000256" key="3">
    <source>
        <dbReference type="ARBA" id="ARBA00022660"/>
    </source>
</evidence>
<accession>A0A4Q1BN73</accession>
<dbReference type="FunFam" id="3.30.830.10:FF:000039">
    <property type="entry name" value="Ubiquinol-cytochrome c reductase core subunit 2"/>
    <property type="match status" value="1"/>
</dbReference>
<dbReference type="PANTHER" id="PTHR11851:SF209">
    <property type="entry name" value="CYTOCHROME B-C1 COMPLEX SUBUNIT 2, MITOCHONDRIAL"/>
    <property type="match status" value="1"/>
</dbReference>
<evidence type="ECO:0000256" key="4">
    <source>
        <dbReference type="ARBA" id="ARBA00022792"/>
    </source>
</evidence>
<dbReference type="Proteomes" id="UP000289152">
    <property type="component" value="Unassembled WGS sequence"/>
</dbReference>
<proteinExistence type="inferred from homology"/>
<sequence>MSLLTRIPRGRIPQAVLRKAYATVADVSGVKVAGIETGQPAATTSLTVVVKAGSRYETKPGVAHALKSFAYKSTSAGSALKTTRETELYGGVLSATLGREHLYLTAEFLRGDEAHFLSLLASVLSSTHFYPHEYAELVLPTLEAETLSAISSPTTLALDLAHQLAFRHGLGNSLFASPHSPVSVTDVKSFAQQAFAKSNIAVLGSGISTDALSKAVQKAFGSGSASGSSTLAPGSTKYFGGEQRVPLELHANPAAQPTMIIAYGSTSAPSPELKVLPHLLGGVSSVKWCDGASPLSQAAAKVPGASAEAIILPYSDASLFGVIISAPTSEGVAMVAKDVALALKAAGKGVKDDEVKRAIAKAKFADATASERVASLISTAGPALFSSGGVAAPDASFSALQKVSPTALGKAAKELFQPKPTIVAVGNLSVLPFGDELGL</sequence>
<keyword evidence="5" id="KW-0809">Transit peptide</keyword>
<comment type="subcellular location">
    <subcellularLocation>
        <location evidence="1">Mitochondrion inner membrane</location>
        <topology evidence="1">Peripheral membrane protein</topology>
        <orientation evidence="1">Matrix side</orientation>
    </subcellularLocation>
</comment>
<dbReference type="GO" id="GO:0005743">
    <property type="term" value="C:mitochondrial inner membrane"/>
    <property type="evidence" value="ECO:0007669"/>
    <property type="project" value="UniProtKB-SubCell"/>
</dbReference>
<dbReference type="GO" id="GO:0046872">
    <property type="term" value="F:metal ion binding"/>
    <property type="evidence" value="ECO:0007669"/>
    <property type="project" value="InterPro"/>
</dbReference>
<evidence type="ECO:0000256" key="10">
    <source>
        <dbReference type="ARBA" id="ARBA00040751"/>
    </source>
</evidence>
<dbReference type="VEuPathDB" id="FungiDB:TREMEDRAFT_38220"/>
<evidence type="ECO:0000259" key="12">
    <source>
        <dbReference type="Pfam" id="PF05193"/>
    </source>
</evidence>
<evidence type="ECO:0000313" key="14">
    <source>
        <dbReference type="Proteomes" id="UP000289152"/>
    </source>
</evidence>
<gene>
    <name evidence="13" type="ORF">M231_03387</name>
</gene>
<protein>
    <recommendedName>
        <fullName evidence="10">Cytochrome b-c1 complex subunit 2, mitochondrial</fullName>
    </recommendedName>
</protein>
<dbReference type="FunFam" id="3.30.830.10:FF:000021">
    <property type="entry name" value="Cytochrome b-c1 complex subunit 2"/>
    <property type="match status" value="1"/>
</dbReference>
<evidence type="ECO:0000256" key="7">
    <source>
        <dbReference type="ARBA" id="ARBA00023128"/>
    </source>
</evidence>
<dbReference type="InterPro" id="IPR011249">
    <property type="entry name" value="Metalloenz_LuxS/M16"/>
</dbReference>
<dbReference type="FunCoup" id="A0A4Q1BN73">
    <property type="interactions" value="200"/>
</dbReference>
<keyword evidence="7" id="KW-0496">Mitochondrion</keyword>
<evidence type="ECO:0000259" key="11">
    <source>
        <dbReference type="Pfam" id="PF00675"/>
    </source>
</evidence>
<keyword evidence="3" id="KW-0679">Respiratory chain</keyword>
<keyword evidence="4" id="KW-0999">Mitochondrion inner membrane</keyword>
<dbReference type="SUPFAM" id="SSF63411">
    <property type="entry name" value="LuxS/MPP-like metallohydrolase"/>
    <property type="match status" value="2"/>
</dbReference>
<keyword evidence="6" id="KW-0249">Electron transport</keyword>
<dbReference type="OrthoDB" id="6369905at2759"/>
<feature type="domain" description="Peptidase M16 C-terminal" evidence="12">
    <location>
        <begin position="182"/>
        <end position="360"/>
    </location>
</feature>
<evidence type="ECO:0000256" key="2">
    <source>
        <dbReference type="ARBA" id="ARBA00022448"/>
    </source>
</evidence>
<dbReference type="InterPro" id="IPR050361">
    <property type="entry name" value="MPP/UQCRC_Complex"/>
</dbReference>
<dbReference type="InterPro" id="IPR011765">
    <property type="entry name" value="Pept_M16_N"/>
</dbReference>
<name>A0A4Q1BN73_TREME</name>
<evidence type="ECO:0000256" key="8">
    <source>
        <dbReference type="ARBA" id="ARBA00023136"/>
    </source>
</evidence>
<keyword evidence="8" id="KW-0472">Membrane</keyword>